<dbReference type="AlphaFoldDB" id="B7K096"/>
<organism evidence="2 3">
    <name type="scientific">Rippkaea orientalis (strain PCC 8801 / RF-1)</name>
    <name type="common">Cyanothece sp. (strain PCC 8801)</name>
    <dbReference type="NCBI Taxonomy" id="41431"/>
    <lineage>
        <taxon>Bacteria</taxon>
        <taxon>Bacillati</taxon>
        <taxon>Cyanobacteriota</taxon>
        <taxon>Cyanophyceae</taxon>
        <taxon>Oscillatoriophycideae</taxon>
        <taxon>Chroococcales</taxon>
        <taxon>Aphanothecaceae</taxon>
        <taxon>Rippkaea</taxon>
        <taxon>Rippkaea orientalis</taxon>
    </lineage>
</organism>
<reference evidence="3" key="1">
    <citation type="journal article" date="2011" name="MBio">
        <title>Novel metabolic attributes of the genus Cyanothece, comprising a group of unicellular nitrogen-fixing Cyanobacteria.</title>
        <authorList>
            <person name="Bandyopadhyay A."/>
            <person name="Elvitigala T."/>
            <person name="Welsh E."/>
            <person name="Stockel J."/>
            <person name="Liberton M."/>
            <person name="Min H."/>
            <person name="Sherman L.A."/>
            <person name="Pakrasi H.B."/>
        </authorList>
    </citation>
    <scope>NUCLEOTIDE SEQUENCE [LARGE SCALE GENOMIC DNA]</scope>
    <source>
        <strain evidence="3">PCC 8801</strain>
    </source>
</reference>
<evidence type="ECO:0000313" key="3">
    <source>
        <dbReference type="Proteomes" id="UP000008204"/>
    </source>
</evidence>
<keyword evidence="3" id="KW-1185">Reference proteome</keyword>
<feature type="transmembrane region" description="Helical" evidence="1">
    <location>
        <begin position="83"/>
        <end position="102"/>
    </location>
</feature>
<keyword evidence="1" id="KW-1133">Transmembrane helix</keyword>
<dbReference type="KEGG" id="cyp:PCC8801_3412"/>
<accession>B7K096</accession>
<keyword evidence="1" id="KW-0472">Membrane</keyword>
<gene>
    <name evidence="2" type="ordered locus">PCC8801_3412</name>
</gene>
<keyword evidence="1" id="KW-0812">Transmembrane</keyword>
<name>B7K096_RIPO1</name>
<sequence>MSSEILTKMNIVNRLMVTTASSSVIVALASQSVWGLEISPHFRGIERINQAATTPMALIQNSSLISSSNRAIPVQDSVLSTPIPQPITGIFFLVMGGLGGFFKLKIAHAKLQQSSEES</sequence>
<dbReference type="HOGENOM" id="CLU_2205704_0_0_3"/>
<protein>
    <submittedName>
        <fullName evidence="2">Uncharacterized protein</fullName>
    </submittedName>
</protein>
<dbReference type="Proteomes" id="UP000008204">
    <property type="component" value="Chromosome"/>
</dbReference>
<proteinExistence type="predicted"/>
<dbReference type="STRING" id="41431.PCC8801_3412"/>
<dbReference type="EMBL" id="CP001287">
    <property type="protein sequence ID" value="ACK67380.1"/>
    <property type="molecule type" value="Genomic_DNA"/>
</dbReference>
<evidence type="ECO:0000313" key="2">
    <source>
        <dbReference type="EMBL" id="ACK67380.1"/>
    </source>
</evidence>
<evidence type="ECO:0000256" key="1">
    <source>
        <dbReference type="SAM" id="Phobius"/>
    </source>
</evidence>